<dbReference type="EMBL" id="CP076448">
    <property type="protein sequence ID" value="QXM24397.1"/>
    <property type="molecule type" value="Genomic_DNA"/>
</dbReference>
<feature type="domain" description="Zorya protein ZorC EH" evidence="1">
    <location>
        <begin position="49"/>
        <end position="462"/>
    </location>
</feature>
<protein>
    <recommendedName>
        <fullName evidence="1">Zorya protein ZorC EH domain-containing protein</fullName>
    </recommendedName>
</protein>
<gene>
    <name evidence="2" type="ORF">KO353_14305</name>
</gene>
<dbReference type="InterPro" id="IPR028943">
    <property type="entry name" value="ZorC_EH_Signature_dom"/>
</dbReference>
<accession>A0A975YJF5</accession>
<organism evidence="2 3">
    <name type="scientific">Elioraea tepida</name>
    <dbReference type="NCBI Taxonomy" id="2843330"/>
    <lineage>
        <taxon>Bacteria</taxon>
        <taxon>Pseudomonadati</taxon>
        <taxon>Pseudomonadota</taxon>
        <taxon>Alphaproteobacteria</taxon>
        <taxon>Acetobacterales</taxon>
        <taxon>Elioraeaceae</taxon>
        <taxon>Elioraea</taxon>
    </lineage>
</organism>
<dbReference type="RefSeq" id="WP_218285454.1">
    <property type="nucleotide sequence ID" value="NZ_CP076448.1"/>
</dbReference>
<dbReference type="KEGG" id="elio:KO353_14305"/>
<proteinExistence type="predicted"/>
<evidence type="ECO:0000313" key="3">
    <source>
        <dbReference type="Proteomes" id="UP000694001"/>
    </source>
</evidence>
<reference evidence="2" key="1">
    <citation type="submission" date="2021-06" db="EMBL/GenBank/DDBJ databases">
        <title>Elioraea tepida, sp. nov., a moderately thermophilic aerobic anoxygenic phototrophic bacterium isolated from an alkaline siliceous hot spring mat community in Yellowstone National Park, WY, USA.</title>
        <authorList>
            <person name="Saini M.K."/>
            <person name="Yoshida S."/>
            <person name="Sebastian A."/>
            <person name="Hirose S."/>
            <person name="Hara E."/>
            <person name="Tamaki H."/>
            <person name="Soulier N.T."/>
            <person name="Albert I."/>
            <person name="Hanada S."/>
            <person name="Bryant D.A."/>
            <person name="Tank M."/>
        </authorList>
    </citation>
    <scope>NUCLEOTIDE SEQUENCE</scope>
    <source>
        <strain evidence="2">MS-P2</strain>
    </source>
</reference>
<evidence type="ECO:0000313" key="2">
    <source>
        <dbReference type="EMBL" id="QXM24397.1"/>
    </source>
</evidence>
<dbReference type="Proteomes" id="UP000694001">
    <property type="component" value="Chromosome"/>
</dbReference>
<keyword evidence="3" id="KW-1185">Reference proteome</keyword>
<dbReference type="Pfam" id="PF15611">
    <property type="entry name" value="EH_Signature"/>
    <property type="match status" value="1"/>
</dbReference>
<name>A0A975YJF5_9PROT</name>
<sequence length="479" mass="52158">MSHTREALRRLDASLARLTRVSAFQIKAESARLVEKLQATDLDRKAPTEQALEALRRRLAAFYAGEDPHPPARWELRQAVWLLWNGSPQGAEIEGLMQAVAAAANGSARLALSLIEAWLRDFVAASRTVAAGGVAIKELLAAAGDPRLQAWRDGQHRFALFDAAEGPGRVARALLSGPQSVAEVLNAAGLDHPFRESGGYMRAVLRELLVKLPSGLRSAAAEATLVRALEVLAPGGTLRFGSELRGEIARSLLAAWLDGGPEPAPAMRDRVRDFLLRHLGDPRTREPDWMPVGEAATALMRRWLARLSLDAFFDLIAEHALDRQWRYRRAFWSACLKRGAIADAWIALGPALVSSARSMRDLAGSYGRLVGANVDRNHAVLLMRIGPLVLCEWSHNGKLRAWPAEWRNAPALHKAEYSRDDLTGLGLPFPSNPATGSGGSTDGSGLVHSGSERGIWQGSVAELLARRARFTITPAEWTP</sequence>
<dbReference type="AlphaFoldDB" id="A0A975YJF5"/>
<evidence type="ECO:0000259" key="1">
    <source>
        <dbReference type="Pfam" id="PF15611"/>
    </source>
</evidence>